<evidence type="ECO:0000256" key="1">
    <source>
        <dbReference type="SAM" id="MobiDB-lite"/>
    </source>
</evidence>
<dbReference type="VEuPathDB" id="FungiDB:G647_09789"/>
<evidence type="ECO:0000313" key="3">
    <source>
        <dbReference type="Proteomes" id="UP000094526"/>
    </source>
</evidence>
<protein>
    <submittedName>
        <fullName evidence="2">Uncharacterized protein</fullName>
    </submittedName>
</protein>
<feature type="compositionally biased region" description="Basic and acidic residues" evidence="1">
    <location>
        <begin position="245"/>
        <end position="255"/>
    </location>
</feature>
<dbReference type="VEuPathDB" id="FungiDB:CLCR_11343"/>
<feature type="region of interest" description="Disordered" evidence="1">
    <location>
        <begin position="64"/>
        <end position="104"/>
    </location>
</feature>
<dbReference type="AlphaFoldDB" id="A0A1C1CLY5"/>
<evidence type="ECO:0000313" key="2">
    <source>
        <dbReference type="EMBL" id="OCT49528.1"/>
    </source>
</evidence>
<feature type="compositionally biased region" description="Polar residues" evidence="1">
    <location>
        <begin position="88"/>
        <end position="101"/>
    </location>
</feature>
<dbReference type="OrthoDB" id="4161134at2759"/>
<gene>
    <name evidence="2" type="ORF">CLCR_11343</name>
</gene>
<dbReference type="Proteomes" id="UP000094526">
    <property type="component" value="Unassembled WGS sequence"/>
</dbReference>
<dbReference type="EMBL" id="LGRB01000010">
    <property type="protein sequence ID" value="OCT49528.1"/>
    <property type="molecule type" value="Genomic_DNA"/>
</dbReference>
<reference evidence="3" key="1">
    <citation type="submission" date="2015-07" db="EMBL/GenBank/DDBJ databases">
        <authorList>
            <person name="Teixeira M.M."/>
            <person name="Souza R.C."/>
            <person name="Almeida L.G."/>
            <person name="Vicente V.A."/>
            <person name="de Hoog S."/>
            <person name="Bocca A.L."/>
            <person name="de Almeida S.R."/>
            <person name="Vasconcelos A.T."/>
            <person name="Felipe M.S."/>
        </authorList>
    </citation>
    <scope>NUCLEOTIDE SEQUENCE [LARGE SCALE GENOMIC DNA]</scope>
    <source>
        <strain evidence="3">KSF</strain>
    </source>
</reference>
<feature type="region of interest" description="Disordered" evidence="1">
    <location>
        <begin position="132"/>
        <end position="154"/>
    </location>
</feature>
<feature type="region of interest" description="Disordered" evidence="1">
    <location>
        <begin position="245"/>
        <end position="283"/>
    </location>
</feature>
<feature type="compositionally biased region" description="Pro residues" evidence="1">
    <location>
        <begin position="71"/>
        <end position="84"/>
    </location>
</feature>
<organism evidence="2 3">
    <name type="scientific">Cladophialophora carrionii</name>
    <dbReference type="NCBI Taxonomy" id="86049"/>
    <lineage>
        <taxon>Eukaryota</taxon>
        <taxon>Fungi</taxon>
        <taxon>Dikarya</taxon>
        <taxon>Ascomycota</taxon>
        <taxon>Pezizomycotina</taxon>
        <taxon>Eurotiomycetes</taxon>
        <taxon>Chaetothyriomycetidae</taxon>
        <taxon>Chaetothyriales</taxon>
        <taxon>Herpotrichiellaceae</taxon>
        <taxon>Cladophialophora</taxon>
    </lineage>
</organism>
<name>A0A1C1CLY5_9EURO</name>
<accession>A0A1C1CLY5</accession>
<sequence>MKISNPQMATRQANNYTRREIEAAETLVSFHRTRSWDLLVLEMHRPLTNCTLSWCLTFPPAVRSTGRQQMAPPPSPLPPPPPFPASRQVPTWPSLPSQRQGDQVYGQATGAALPSSNLGLCTESRFWDKERSTDRVNGQGTWLHPTTMIPTRPWRGTFPPAPPAASSCTTSRARSSCSSEALEAGQPGYSYRCYMCDHTSRNRMRGGADGQSHGQQARCHQRGRVDRARLEDTKVQIAVVRNKGKEGRGIAEKRQGPSTGVEMGGGVGKGKTACRYPPTGCRD</sequence>
<comment type="caution">
    <text evidence="2">The sequence shown here is derived from an EMBL/GenBank/DDBJ whole genome shotgun (WGS) entry which is preliminary data.</text>
</comment>
<keyword evidence="3" id="KW-1185">Reference proteome</keyword>
<proteinExistence type="predicted"/>